<organism evidence="1 2">
    <name type="scientific">Peronosclerospora sorghi</name>
    <dbReference type="NCBI Taxonomy" id="230839"/>
    <lineage>
        <taxon>Eukaryota</taxon>
        <taxon>Sar</taxon>
        <taxon>Stramenopiles</taxon>
        <taxon>Oomycota</taxon>
        <taxon>Peronosporomycetes</taxon>
        <taxon>Peronosporales</taxon>
        <taxon>Peronosporaceae</taxon>
        <taxon>Peronosclerospora</taxon>
    </lineage>
</organism>
<dbReference type="Proteomes" id="UP001163321">
    <property type="component" value="Chromosome 7"/>
</dbReference>
<name>A0ACC0VRZ2_9STRA</name>
<evidence type="ECO:0000313" key="2">
    <source>
        <dbReference type="Proteomes" id="UP001163321"/>
    </source>
</evidence>
<reference evidence="1 2" key="1">
    <citation type="journal article" date="2022" name="bioRxiv">
        <title>The genome of the oomycete Peronosclerospora sorghi, a cosmopolitan pathogen of maize and sorghum, is inflated with dispersed pseudogenes.</title>
        <authorList>
            <person name="Fletcher K."/>
            <person name="Martin F."/>
            <person name="Isakeit T."/>
            <person name="Cavanaugh K."/>
            <person name="Magill C."/>
            <person name="Michelmore R."/>
        </authorList>
    </citation>
    <scope>NUCLEOTIDE SEQUENCE [LARGE SCALE GENOMIC DNA]</scope>
    <source>
        <strain evidence="1">P6</strain>
    </source>
</reference>
<gene>
    <name evidence="1" type="ORF">PsorP6_014872</name>
</gene>
<evidence type="ECO:0000313" key="1">
    <source>
        <dbReference type="EMBL" id="KAI9909105.1"/>
    </source>
</evidence>
<keyword evidence="2" id="KW-1185">Reference proteome</keyword>
<accession>A0ACC0VRZ2</accession>
<sequence>MKALLAFCKTSDVFEITFYFSTGGSPVLFAAESTSLAKFAIELTLSTVMTFLPASSQDCGEEEVKLNTDGNNVPTRQTMSQSQSSSQENPRYLTHSKRPRVD</sequence>
<dbReference type="EMBL" id="CM047586">
    <property type="protein sequence ID" value="KAI9909105.1"/>
    <property type="molecule type" value="Genomic_DNA"/>
</dbReference>
<proteinExistence type="predicted"/>
<protein>
    <submittedName>
        <fullName evidence="1">Uncharacterized protein</fullName>
    </submittedName>
</protein>
<comment type="caution">
    <text evidence="1">The sequence shown here is derived from an EMBL/GenBank/DDBJ whole genome shotgun (WGS) entry which is preliminary data.</text>
</comment>